<evidence type="ECO:0000313" key="2">
    <source>
        <dbReference type="Proteomes" id="UP000054166"/>
    </source>
</evidence>
<dbReference type="AlphaFoldDB" id="A0A0C3FXX7"/>
<dbReference type="Proteomes" id="UP000054166">
    <property type="component" value="Unassembled WGS sequence"/>
</dbReference>
<accession>A0A0C3FXX7</accession>
<name>A0A0C3FXX7_PILCF</name>
<reference evidence="1 2" key="1">
    <citation type="submission" date="2014-04" db="EMBL/GenBank/DDBJ databases">
        <authorList>
            <consortium name="DOE Joint Genome Institute"/>
            <person name="Kuo A."/>
            <person name="Tarkka M."/>
            <person name="Buscot F."/>
            <person name="Kohler A."/>
            <person name="Nagy L.G."/>
            <person name="Floudas D."/>
            <person name="Copeland A."/>
            <person name="Barry K.W."/>
            <person name="Cichocki N."/>
            <person name="Veneault-Fourrey C."/>
            <person name="LaButti K."/>
            <person name="Lindquist E.A."/>
            <person name="Lipzen A."/>
            <person name="Lundell T."/>
            <person name="Morin E."/>
            <person name="Murat C."/>
            <person name="Sun H."/>
            <person name="Tunlid A."/>
            <person name="Henrissat B."/>
            <person name="Grigoriev I.V."/>
            <person name="Hibbett D.S."/>
            <person name="Martin F."/>
            <person name="Nordberg H.P."/>
            <person name="Cantor M.N."/>
            <person name="Hua S.X."/>
        </authorList>
    </citation>
    <scope>NUCLEOTIDE SEQUENCE [LARGE SCALE GENOMIC DNA]</scope>
    <source>
        <strain evidence="1 2">F 1598</strain>
    </source>
</reference>
<sequence>MSKILLISDVDHDRLATRLLRRYALHIIGIRHLYSFTAAFSSKDAHQILPSRNLRTKASGKVLIYM</sequence>
<evidence type="ECO:0000313" key="1">
    <source>
        <dbReference type="EMBL" id="KIM84454.1"/>
    </source>
</evidence>
<proteinExistence type="predicted"/>
<dbReference type="EMBL" id="KN832987">
    <property type="protein sequence ID" value="KIM84454.1"/>
    <property type="molecule type" value="Genomic_DNA"/>
</dbReference>
<keyword evidence="2" id="KW-1185">Reference proteome</keyword>
<protein>
    <submittedName>
        <fullName evidence="1">Uncharacterized protein</fullName>
    </submittedName>
</protein>
<organism evidence="1 2">
    <name type="scientific">Piloderma croceum (strain F 1598)</name>
    <dbReference type="NCBI Taxonomy" id="765440"/>
    <lineage>
        <taxon>Eukaryota</taxon>
        <taxon>Fungi</taxon>
        <taxon>Dikarya</taxon>
        <taxon>Basidiomycota</taxon>
        <taxon>Agaricomycotina</taxon>
        <taxon>Agaricomycetes</taxon>
        <taxon>Agaricomycetidae</taxon>
        <taxon>Atheliales</taxon>
        <taxon>Atheliaceae</taxon>
        <taxon>Piloderma</taxon>
    </lineage>
</organism>
<reference evidence="2" key="2">
    <citation type="submission" date="2015-01" db="EMBL/GenBank/DDBJ databases">
        <title>Evolutionary Origins and Diversification of the Mycorrhizal Mutualists.</title>
        <authorList>
            <consortium name="DOE Joint Genome Institute"/>
            <consortium name="Mycorrhizal Genomics Consortium"/>
            <person name="Kohler A."/>
            <person name="Kuo A."/>
            <person name="Nagy L.G."/>
            <person name="Floudas D."/>
            <person name="Copeland A."/>
            <person name="Barry K.W."/>
            <person name="Cichocki N."/>
            <person name="Veneault-Fourrey C."/>
            <person name="LaButti K."/>
            <person name="Lindquist E.A."/>
            <person name="Lipzen A."/>
            <person name="Lundell T."/>
            <person name="Morin E."/>
            <person name="Murat C."/>
            <person name="Riley R."/>
            <person name="Ohm R."/>
            <person name="Sun H."/>
            <person name="Tunlid A."/>
            <person name="Henrissat B."/>
            <person name="Grigoriev I.V."/>
            <person name="Hibbett D.S."/>
            <person name="Martin F."/>
        </authorList>
    </citation>
    <scope>NUCLEOTIDE SEQUENCE [LARGE SCALE GENOMIC DNA]</scope>
    <source>
        <strain evidence="2">F 1598</strain>
    </source>
</reference>
<dbReference type="HOGENOM" id="CLU_2832046_0_0_1"/>
<gene>
    <name evidence="1" type="ORF">PILCRDRAFT_383247</name>
</gene>
<dbReference type="InParanoid" id="A0A0C3FXX7"/>